<evidence type="ECO:0000313" key="2">
    <source>
        <dbReference type="EMBL" id="TMV15125.1"/>
    </source>
</evidence>
<evidence type="ECO:0008006" key="4">
    <source>
        <dbReference type="Google" id="ProtNLM"/>
    </source>
</evidence>
<evidence type="ECO:0000256" key="1">
    <source>
        <dbReference type="SAM" id="Phobius"/>
    </source>
</evidence>
<accession>A0ABY2XDM6</accession>
<dbReference type="EMBL" id="VCPC01000001">
    <property type="protein sequence ID" value="TMV15125.1"/>
    <property type="molecule type" value="Genomic_DNA"/>
</dbReference>
<keyword evidence="1" id="KW-0812">Transmembrane</keyword>
<gene>
    <name evidence="2" type="ORF">FGK64_03950</name>
</gene>
<keyword evidence="1" id="KW-0472">Membrane</keyword>
<comment type="caution">
    <text evidence="2">The sequence shown here is derived from an EMBL/GenBank/DDBJ whole genome shotgun (WGS) entry which is preliminary data.</text>
</comment>
<keyword evidence="3" id="KW-1185">Reference proteome</keyword>
<dbReference type="Proteomes" id="UP001191082">
    <property type="component" value="Unassembled WGS sequence"/>
</dbReference>
<sequence length="74" mass="7935">MTRDMTIIAYVAAIASAAAVLTLPWLLAVILPVAGLAMLICFNQRPPNRLCIACKTLPAEVNSGRYCRVCATDL</sequence>
<feature type="transmembrane region" description="Helical" evidence="1">
    <location>
        <begin position="7"/>
        <end position="40"/>
    </location>
</feature>
<name>A0ABY2XDM6_9RHOB</name>
<evidence type="ECO:0000313" key="3">
    <source>
        <dbReference type="Proteomes" id="UP001191082"/>
    </source>
</evidence>
<organism evidence="2 3">
    <name type="scientific">Arenibacterium halophilum</name>
    <dbReference type="NCBI Taxonomy" id="2583821"/>
    <lineage>
        <taxon>Bacteria</taxon>
        <taxon>Pseudomonadati</taxon>
        <taxon>Pseudomonadota</taxon>
        <taxon>Alphaproteobacteria</taxon>
        <taxon>Rhodobacterales</taxon>
        <taxon>Paracoccaceae</taxon>
        <taxon>Arenibacterium</taxon>
    </lineage>
</organism>
<dbReference type="RefSeq" id="WP_138862473.1">
    <property type="nucleotide sequence ID" value="NZ_VCPC01000001.1"/>
</dbReference>
<protein>
    <recommendedName>
        <fullName evidence="4">Zinc ribbon domain-containing protein</fullName>
    </recommendedName>
</protein>
<proteinExistence type="predicted"/>
<reference evidence="2 3" key="1">
    <citation type="submission" date="2019-05" db="EMBL/GenBank/DDBJ databases">
        <title>Marivita sp. nov. isolated from sea sediment.</title>
        <authorList>
            <person name="Kim W."/>
        </authorList>
    </citation>
    <scope>NUCLEOTIDE SEQUENCE [LARGE SCALE GENOMIC DNA]</scope>
    <source>
        <strain evidence="2 3">CAU 1492</strain>
    </source>
</reference>
<keyword evidence="1" id="KW-1133">Transmembrane helix</keyword>